<proteinExistence type="predicted"/>
<reference evidence="2" key="1">
    <citation type="journal article" date="2015" name="Nature">
        <title>Complex archaea that bridge the gap between prokaryotes and eukaryotes.</title>
        <authorList>
            <person name="Spang A."/>
            <person name="Saw J.H."/>
            <person name="Jorgensen S.L."/>
            <person name="Zaremba-Niedzwiedzka K."/>
            <person name="Martijn J."/>
            <person name="Lind A.E."/>
            <person name="van Eijk R."/>
            <person name="Schleper C."/>
            <person name="Guy L."/>
            <person name="Ettema T.J."/>
        </authorList>
    </citation>
    <scope>NUCLEOTIDE SEQUENCE</scope>
</reference>
<comment type="caution">
    <text evidence="2">The sequence shown here is derived from an EMBL/GenBank/DDBJ whole genome shotgun (WGS) entry which is preliminary data.</text>
</comment>
<evidence type="ECO:0000256" key="1">
    <source>
        <dbReference type="SAM" id="Coils"/>
    </source>
</evidence>
<dbReference type="EMBL" id="LAZR01010860">
    <property type="protein sequence ID" value="KKM64654.1"/>
    <property type="molecule type" value="Genomic_DNA"/>
</dbReference>
<name>A0A0F9J4I1_9ZZZZ</name>
<sequence length="78" mass="9473">MESFNEKLSSLKTEMVMTENANKYLQKENKKLEDKNKILYQWIIDYGKHYIHCSYMKRKNGKCNCRLHNILDNNQKDK</sequence>
<organism evidence="2">
    <name type="scientific">marine sediment metagenome</name>
    <dbReference type="NCBI Taxonomy" id="412755"/>
    <lineage>
        <taxon>unclassified sequences</taxon>
        <taxon>metagenomes</taxon>
        <taxon>ecological metagenomes</taxon>
    </lineage>
</organism>
<keyword evidence="1" id="KW-0175">Coiled coil</keyword>
<gene>
    <name evidence="2" type="ORF">LCGC14_1499220</name>
</gene>
<evidence type="ECO:0000313" key="2">
    <source>
        <dbReference type="EMBL" id="KKM64654.1"/>
    </source>
</evidence>
<feature type="coiled-coil region" evidence="1">
    <location>
        <begin position="1"/>
        <end position="35"/>
    </location>
</feature>
<protein>
    <submittedName>
        <fullName evidence="2">Uncharacterized protein</fullName>
    </submittedName>
</protein>
<accession>A0A0F9J4I1</accession>
<dbReference type="AlphaFoldDB" id="A0A0F9J4I1"/>